<dbReference type="Proteomes" id="UP000190648">
    <property type="component" value="Unassembled WGS sequence"/>
</dbReference>
<evidence type="ECO:0000256" key="1">
    <source>
        <dbReference type="SAM" id="MobiDB-lite"/>
    </source>
</evidence>
<reference evidence="2 3" key="1">
    <citation type="submission" date="2016-02" db="EMBL/GenBank/DDBJ databases">
        <title>Band-tailed pigeon sequencing and assembly.</title>
        <authorList>
            <person name="Soares A.E."/>
            <person name="Novak B.J."/>
            <person name="Rice E.S."/>
            <person name="O'Connell B."/>
            <person name="Chang D."/>
            <person name="Weber S."/>
            <person name="Shapiro B."/>
        </authorList>
    </citation>
    <scope>NUCLEOTIDE SEQUENCE [LARGE SCALE GENOMIC DNA]</scope>
    <source>
        <strain evidence="2">BTP2013</strain>
        <tissue evidence="2">Blood</tissue>
    </source>
</reference>
<feature type="region of interest" description="Disordered" evidence="1">
    <location>
        <begin position="1"/>
        <end position="48"/>
    </location>
</feature>
<name>A0A1V4J907_PATFA</name>
<feature type="compositionally biased region" description="Basic and acidic residues" evidence="1">
    <location>
        <begin position="12"/>
        <end position="21"/>
    </location>
</feature>
<feature type="compositionally biased region" description="Low complexity" evidence="1">
    <location>
        <begin position="36"/>
        <end position="47"/>
    </location>
</feature>
<keyword evidence="3" id="KW-1185">Reference proteome</keyword>
<dbReference type="AlphaFoldDB" id="A0A1V4J907"/>
<evidence type="ECO:0000313" key="3">
    <source>
        <dbReference type="Proteomes" id="UP000190648"/>
    </source>
</evidence>
<protein>
    <submittedName>
        <fullName evidence="2">Uncharacterized protein</fullName>
    </submittedName>
</protein>
<gene>
    <name evidence="2" type="ORF">AV530_006106</name>
</gene>
<comment type="caution">
    <text evidence="2">The sequence shown here is derived from an EMBL/GenBank/DDBJ whole genome shotgun (WGS) entry which is preliminary data.</text>
</comment>
<organism evidence="2 3">
    <name type="scientific">Patagioenas fasciata monilis</name>
    <dbReference type="NCBI Taxonomy" id="372326"/>
    <lineage>
        <taxon>Eukaryota</taxon>
        <taxon>Metazoa</taxon>
        <taxon>Chordata</taxon>
        <taxon>Craniata</taxon>
        <taxon>Vertebrata</taxon>
        <taxon>Euteleostomi</taxon>
        <taxon>Archelosauria</taxon>
        <taxon>Archosauria</taxon>
        <taxon>Dinosauria</taxon>
        <taxon>Saurischia</taxon>
        <taxon>Theropoda</taxon>
        <taxon>Coelurosauria</taxon>
        <taxon>Aves</taxon>
        <taxon>Neognathae</taxon>
        <taxon>Neoaves</taxon>
        <taxon>Columbimorphae</taxon>
        <taxon>Columbiformes</taxon>
        <taxon>Columbidae</taxon>
        <taxon>Patagioenas</taxon>
    </lineage>
</organism>
<evidence type="ECO:0000313" key="2">
    <source>
        <dbReference type="EMBL" id="OPJ68475.1"/>
    </source>
</evidence>
<dbReference type="EMBL" id="LSYS01008581">
    <property type="protein sequence ID" value="OPJ68475.1"/>
    <property type="molecule type" value="Genomic_DNA"/>
</dbReference>
<sequence length="100" mass="11230">MRRMGRTAEVSNSERRNERGGLRPPRSKPPLRQRCSLPSPSAPSLNSGFNLRDVQHWSISMERRTEAAVTLAWGSCELTLCYSPATGREKARNTSGLCWL</sequence>
<proteinExistence type="predicted"/>
<accession>A0A1V4J907</accession>